<sequence length="303" mass="33326">MPEGHSIHRIARRFNADFGGRTVTASSPQGRFSDGAALISGSELGECYAVGKHLFLPFEGERTVRVHLGIYGAWDFLYAAGASDRAGQTGEYAGSLGAPRRVRAGEVERAEELDAVWPPEPVGQVRLRLLTESVCADLRGPMVCEVLAPHEVEAQLASLGPDPLVDGNARGGRRFAQNVRRRRPIGSLLMDQSVVAGIGNVYRAEMLFRAGLSPFKPGTELTDGEVAALWRDWVRLLPVGVETGVMLTRTRLRGASRQRAVDYSEFRHFVYGRTGLPCRVCRTPVAMTEMEGRKLYWCPECQK</sequence>
<dbReference type="SUPFAM" id="SSF81624">
    <property type="entry name" value="N-terminal domain of MutM-like DNA repair proteins"/>
    <property type="match status" value="1"/>
</dbReference>
<dbReference type="Proteomes" id="UP000243589">
    <property type="component" value="Unassembled WGS sequence"/>
</dbReference>
<evidence type="ECO:0000256" key="7">
    <source>
        <dbReference type="ARBA" id="ARBA00022801"/>
    </source>
</evidence>
<feature type="domain" description="Formamidopyrimidine-DNA glycosylase catalytic" evidence="16">
    <location>
        <begin position="2"/>
        <end position="93"/>
    </location>
</feature>
<evidence type="ECO:0000256" key="9">
    <source>
        <dbReference type="ARBA" id="ARBA00023125"/>
    </source>
</evidence>
<comment type="cofactor">
    <cofactor evidence="1">
        <name>Zn(2+)</name>
        <dbReference type="ChEBI" id="CHEBI:29105"/>
    </cofactor>
</comment>
<dbReference type="CDD" id="cd08970">
    <property type="entry name" value="AcNei1_N"/>
    <property type="match status" value="1"/>
</dbReference>
<keyword evidence="10" id="KW-0234">DNA repair</keyword>
<evidence type="ECO:0000313" key="17">
    <source>
        <dbReference type="EMBL" id="KXZ58272.1"/>
    </source>
</evidence>
<dbReference type="AlphaFoldDB" id="A0A150H851"/>
<dbReference type="InterPro" id="IPR000214">
    <property type="entry name" value="Znf_DNA_glyclase/AP_lyase"/>
</dbReference>
<dbReference type="PANTHER" id="PTHR42697">
    <property type="entry name" value="ENDONUCLEASE 8"/>
    <property type="match status" value="1"/>
</dbReference>
<keyword evidence="9" id="KW-0238">DNA-binding</keyword>
<evidence type="ECO:0000256" key="6">
    <source>
        <dbReference type="ARBA" id="ARBA00022771"/>
    </source>
</evidence>
<dbReference type="GO" id="GO:0003684">
    <property type="term" value="F:damaged DNA binding"/>
    <property type="evidence" value="ECO:0007669"/>
    <property type="project" value="InterPro"/>
</dbReference>
<evidence type="ECO:0000256" key="8">
    <source>
        <dbReference type="ARBA" id="ARBA00022833"/>
    </source>
</evidence>
<dbReference type="Gene3D" id="1.10.8.50">
    <property type="match status" value="1"/>
</dbReference>
<reference evidence="17 18" key="1">
    <citation type="submission" date="2016-01" db="EMBL/GenBank/DDBJ databases">
        <title>Use of Whole Genome Sequencing to ascertain that Brevibacterium massiliense (Roux, Raoult 2009) is a later heterotypic synonym of Brevibacterium ravenspurgense (Mages 2008).</title>
        <authorList>
            <person name="Bernier A.-M."/>
            <person name="Burdz T."/>
            <person name="Huynh C."/>
            <person name="Pachecho A.L."/>
            <person name="Wiebe D."/>
            <person name="Bonner C."/>
            <person name="Bernard K."/>
        </authorList>
    </citation>
    <scope>NUCLEOTIDE SEQUENCE [LARGE SCALE GENOMIC DNA]</scope>
    <source>
        <strain evidence="17 18">CCUG56047</strain>
    </source>
</reference>
<dbReference type="Pfam" id="PF01149">
    <property type="entry name" value="Fapy_DNA_glyco"/>
    <property type="match status" value="1"/>
</dbReference>
<dbReference type="SUPFAM" id="SSF46946">
    <property type="entry name" value="S13-like H2TH domain"/>
    <property type="match status" value="1"/>
</dbReference>
<keyword evidence="8" id="KW-0862">Zinc</keyword>
<keyword evidence="13 17" id="KW-0326">Glycosidase</keyword>
<evidence type="ECO:0000313" key="18">
    <source>
        <dbReference type="Proteomes" id="UP000243589"/>
    </source>
</evidence>
<dbReference type="InterPro" id="IPR012319">
    <property type="entry name" value="FPG_cat"/>
</dbReference>
<dbReference type="GO" id="GO:0006284">
    <property type="term" value="P:base-excision repair"/>
    <property type="evidence" value="ECO:0007669"/>
    <property type="project" value="InterPro"/>
</dbReference>
<dbReference type="PROSITE" id="PS51066">
    <property type="entry name" value="ZF_FPG_2"/>
    <property type="match status" value="1"/>
</dbReference>
<evidence type="ECO:0000256" key="10">
    <source>
        <dbReference type="ARBA" id="ARBA00023204"/>
    </source>
</evidence>
<name>A0A150H851_9MICO</name>
<dbReference type="PROSITE" id="PS51068">
    <property type="entry name" value="FPG_CAT"/>
    <property type="match status" value="1"/>
</dbReference>
<evidence type="ECO:0000256" key="4">
    <source>
        <dbReference type="ARBA" id="ARBA00022723"/>
    </source>
</evidence>
<dbReference type="SMART" id="SM00898">
    <property type="entry name" value="Fapy_DNA_glyco"/>
    <property type="match status" value="1"/>
</dbReference>
<gene>
    <name evidence="17" type="primary">nei1</name>
    <name evidence="17" type="ORF">Bravens_01312</name>
</gene>
<keyword evidence="5" id="KW-0227">DNA damage</keyword>
<evidence type="ECO:0000256" key="14">
    <source>
        <dbReference type="PROSITE-ProRule" id="PRU00391"/>
    </source>
</evidence>
<dbReference type="InterPro" id="IPR010663">
    <property type="entry name" value="Znf_FPG/IleRS"/>
</dbReference>
<feature type="domain" description="FPG-type" evidence="15">
    <location>
        <begin position="269"/>
        <end position="303"/>
    </location>
</feature>
<comment type="caution">
    <text evidence="17">The sequence shown here is derived from an EMBL/GenBank/DDBJ whole genome shotgun (WGS) entry which is preliminary data.</text>
</comment>
<dbReference type="Gene3D" id="3.20.190.10">
    <property type="entry name" value="MutM-like, N-terminal"/>
    <property type="match status" value="1"/>
</dbReference>
<keyword evidence="11" id="KW-0456">Lyase</keyword>
<dbReference type="GO" id="GO:0140078">
    <property type="term" value="F:class I DNA-(apurinic or apyrimidinic site) endonuclease activity"/>
    <property type="evidence" value="ECO:0007669"/>
    <property type="project" value="UniProtKB-EC"/>
</dbReference>
<dbReference type="Pfam" id="PF06827">
    <property type="entry name" value="zf-FPG_IleRS"/>
    <property type="match status" value="1"/>
</dbReference>
<dbReference type="InterPro" id="IPR010979">
    <property type="entry name" value="Ribosomal_uS13-like_H2TH"/>
</dbReference>
<dbReference type="Pfam" id="PF06831">
    <property type="entry name" value="H2TH"/>
    <property type="match status" value="1"/>
</dbReference>
<proteinExistence type="inferred from homology"/>
<keyword evidence="6 14" id="KW-0863">Zinc-finger</keyword>
<dbReference type="SMART" id="SM01232">
    <property type="entry name" value="H2TH"/>
    <property type="match status" value="1"/>
</dbReference>
<dbReference type="GO" id="GO:0000703">
    <property type="term" value="F:oxidized pyrimidine nucleobase lesion DNA N-glycosylase activity"/>
    <property type="evidence" value="ECO:0007669"/>
    <property type="project" value="TreeGrafter"/>
</dbReference>
<dbReference type="GO" id="GO:0008270">
    <property type="term" value="F:zinc ion binding"/>
    <property type="evidence" value="ECO:0007669"/>
    <property type="project" value="UniProtKB-KW"/>
</dbReference>
<dbReference type="SUPFAM" id="SSF57716">
    <property type="entry name" value="Glucocorticoid receptor-like (DNA-binding domain)"/>
    <property type="match status" value="1"/>
</dbReference>
<evidence type="ECO:0000259" key="16">
    <source>
        <dbReference type="PROSITE" id="PS51068"/>
    </source>
</evidence>
<protein>
    <recommendedName>
        <fullName evidence="3">DNA-(apurinic or apyrimidinic site) lyase</fullName>
        <ecNumber evidence="3">4.2.99.18</ecNumber>
    </recommendedName>
</protein>
<evidence type="ECO:0000256" key="12">
    <source>
        <dbReference type="ARBA" id="ARBA00023268"/>
    </source>
</evidence>
<comment type="similarity">
    <text evidence="2">Belongs to the FPG family.</text>
</comment>
<evidence type="ECO:0000256" key="5">
    <source>
        <dbReference type="ARBA" id="ARBA00022763"/>
    </source>
</evidence>
<dbReference type="EC" id="4.2.99.18" evidence="3"/>
<dbReference type="RefSeq" id="WP_062021556.1">
    <property type="nucleotide sequence ID" value="NZ_LQQC01000010.1"/>
</dbReference>
<keyword evidence="4" id="KW-0479">Metal-binding</keyword>
<dbReference type="EMBL" id="LQQC01000010">
    <property type="protein sequence ID" value="KXZ58272.1"/>
    <property type="molecule type" value="Genomic_DNA"/>
</dbReference>
<evidence type="ECO:0000256" key="3">
    <source>
        <dbReference type="ARBA" id="ARBA00012720"/>
    </source>
</evidence>
<evidence type="ECO:0000256" key="11">
    <source>
        <dbReference type="ARBA" id="ARBA00023239"/>
    </source>
</evidence>
<dbReference type="InterPro" id="IPR035937">
    <property type="entry name" value="FPG_N"/>
</dbReference>
<organism evidence="17 18">
    <name type="scientific">Brevibacterium ravenspurgense</name>
    <dbReference type="NCBI Taxonomy" id="479117"/>
    <lineage>
        <taxon>Bacteria</taxon>
        <taxon>Bacillati</taxon>
        <taxon>Actinomycetota</taxon>
        <taxon>Actinomycetes</taxon>
        <taxon>Micrococcales</taxon>
        <taxon>Brevibacteriaceae</taxon>
        <taxon>Brevibacterium</taxon>
    </lineage>
</organism>
<evidence type="ECO:0000256" key="13">
    <source>
        <dbReference type="ARBA" id="ARBA00023295"/>
    </source>
</evidence>
<keyword evidence="17" id="KW-0540">Nuclease</keyword>
<keyword evidence="7 17" id="KW-0378">Hydrolase</keyword>
<keyword evidence="12" id="KW-0511">Multifunctional enzyme</keyword>
<evidence type="ECO:0000259" key="15">
    <source>
        <dbReference type="PROSITE" id="PS51066"/>
    </source>
</evidence>
<keyword evidence="17" id="KW-0255">Endonuclease</keyword>
<evidence type="ECO:0000256" key="2">
    <source>
        <dbReference type="ARBA" id="ARBA00009409"/>
    </source>
</evidence>
<dbReference type="InterPro" id="IPR015886">
    <property type="entry name" value="H2TH_FPG"/>
</dbReference>
<keyword evidence="18" id="KW-1185">Reference proteome</keyword>
<dbReference type="PANTHER" id="PTHR42697:SF1">
    <property type="entry name" value="ENDONUCLEASE 8"/>
    <property type="match status" value="1"/>
</dbReference>
<evidence type="ECO:0000256" key="1">
    <source>
        <dbReference type="ARBA" id="ARBA00001947"/>
    </source>
</evidence>
<dbReference type="PATRIC" id="fig|479117.4.peg.1306"/>
<accession>A0A150H851</accession>